<comment type="caution">
    <text evidence="1">The sequence shown here is derived from an EMBL/GenBank/DDBJ whole genome shotgun (WGS) entry which is preliminary data.</text>
</comment>
<dbReference type="AlphaFoldDB" id="A0A3N5B2F1"/>
<dbReference type="Proteomes" id="UP000271783">
    <property type="component" value="Unassembled WGS sequence"/>
</dbReference>
<dbReference type="EMBL" id="RKRG01000002">
    <property type="protein sequence ID" value="RPF51453.1"/>
    <property type="molecule type" value="Genomic_DNA"/>
</dbReference>
<evidence type="ECO:0000313" key="1">
    <source>
        <dbReference type="EMBL" id="RPF51453.1"/>
    </source>
</evidence>
<proteinExistence type="predicted"/>
<protein>
    <submittedName>
        <fullName evidence="1">Uncharacterized protein</fullName>
    </submittedName>
</protein>
<reference evidence="1 2" key="1">
    <citation type="submission" date="2018-11" db="EMBL/GenBank/DDBJ databases">
        <title>Genomic Encyclopedia of Type Strains, Phase IV (KMG-IV): sequencing the most valuable type-strain genomes for metagenomic binning, comparative biology and taxonomic classification.</title>
        <authorList>
            <person name="Goeker M."/>
        </authorList>
    </citation>
    <scope>NUCLEOTIDE SEQUENCE [LARGE SCALE GENOMIC DNA]</scope>
    <source>
        <strain evidence="1 2">DSM 11977</strain>
    </source>
</reference>
<organism evidence="1 2">
    <name type="scientific">Methanobrevibacter gottschalkii DSM 11977</name>
    <dbReference type="NCBI Taxonomy" id="1122229"/>
    <lineage>
        <taxon>Archaea</taxon>
        <taxon>Methanobacteriati</taxon>
        <taxon>Methanobacteriota</taxon>
        <taxon>Methanomada group</taxon>
        <taxon>Methanobacteria</taxon>
        <taxon>Methanobacteriales</taxon>
        <taxon>Methanobacteriaceae</taxon>
        <taxon>Methanobrevibacter</taxon>
    </lineage>
</organism>
<accession>A0A3N5B2F1</accession>
<gene>
    <name evidence="1" type="ORF">EDC42_0780</name>
</gene>
<keyword evidence="2" id="KW-1185">Reference proteome</keyword>
<name>A0A3N5B2F1_9EURY</name>
<sequence length="90" mass="10678">MIIHFTRQNHYVIKIIGKLSYYINDSQDEKGIKIEKLKNKMRNYGLNDLEFDALINKLIDIGYLNKSNECNISLCEDNYYSLYDVLTLHK</sequence>
<evidence type="ECO:0000313" key="2">
    <source>
        <dbReference type="Proteomes" id="UP000271783"/>
    </source>
</evidence>